<accession>A0A0C3CEM9</accession>
<evidence type="ECO:0000313" key="1">
    <source>
        <dbReference type="EMBL" id="KIM42634.1"/>
    </source>
</evidence>
<organism evidence="1 2">
    <name type="scientific">Hebeloma cylindrosporum</name>
    <dbReference type="NCBI Taxonomy" id="76867"/>
    <lineage>
        <taxon>Eukaryota</taxon>
        <taxon>Fungi</taxon>
        <taxon>Dikarya</taxon>
        <taxon>Basidiomycota</taxon>
        <taxon>Agaricomycotina</taxon>
        <taxon>Agaricomycetes</taxon>
        <taxon>Agaricomycetidae</taxon>
        <taxon>Agaricales</taxon>
        <taxon>Agaricineae</taxon>
        <taxon>Hymenogastraceae</taxon>
        <taxon>Hebeloma</taxon>
    </lineage>
</organism>
<evidence type="ECO:0000313" key="2">
    <source>
        <dbReference type="Proteomes" id="UP000053424"/>
    </source>
</evidence>
<dbReference type="OrthoDB" id="2745898at2759"/>
<feature type="non-terminal residue" evidence="1">
    <location>
        <position position="431"/>
    </location>
</feature>
<proteinExistence type="predicted"/>
<dbReference type="SUPFAM" id="SSF52047">
    <property type="entry name" value="RNI-like"/>
    <property type="match status" value="1"/>
</dbReference>
<keyword evidence="2" id="KW-1185">Reference proteome</keyword>
<evidence type="ECO:0008006" key="3">
    <source>
        <dbReference type="Google" id="ProtNLM"/>
    </source>
</evidence>
<dbReference type="InterPro" id="IPR032675">
    <property type="entry name" value="LRR_dom_sf"/>
</dbReference>
<reference evidence="2" key="2">
    <citation type="submission" date="2015-01" db="EMBL/GenBank/DDBJ databases">
        <title>Evolutionary Origins and Diversification of the Mycorrhizal Mutualists.</title>
        <authorList>
            <consortium name="DOE Joint Genome Institute"/>
            <consortium name="Mycorrhizal Genomics Consortium"/>
            <person name="Kohler A."/>
            <person name="Kuo A."/>
            <person name="Nagy L.G."/>
            <person name="Floudas D."/>
            <person name="Copeland A."/>
            <person name="Barry K.W."/>
            <person name="Cichocki N."/>
            <person name="Veneault-Fourrey C."/>
            <person name="LaButti K."/>
            <person name="Lindquist E.A."/>
            <person name="Lipzen A."/>
            <person name="Lundell T."/>
            <person name="Morin E."/>
            <person name="Murat C."/>
            <person name="Riley R."/>
            <person name="Ohm R."/>
            <person name="Sun H."/>
            <person name="Tunlid A."/>
            <person name="Henrissat B."/>
            <person name="Grigoriev I.V."/>
            <person name="Hibbett D.S."/>
            <person name="Martin F."/>
        </authorList>
    </citation>
    <scope>NUCLEOTIDE SEQUENCE [LARGE SCALE GENOMIC DNA]</scope>
    <source>
        <strain evidence="2">h7</strain>
    </source>
</reference>
<dbReference type="Gene3D" id="3.80.10.10">
    <property type="entry name" value="Ribonuclease Inhibitor"/>
    <property type="match status" value="1"/>
</dbReference>
<dbReference type="AlphaFoldDB" id="A0A0C3CEM9"/>
<sequence>MLPAEILDAIIDELGCSQDSDPESLKGLLHCALVCRSFHHRASGHLFANIVIAPTPTWTNAYIIYNRFILERLEGLYQILRKNDSIGPRVISFSLETALHGSDPDNIIKYGHTLPTILRLLSSIRRFSWKNHLSNVFCEDLGSDLMGALGSLGERTSLQSVSMKCFELTAFPLRFLSKMDHLSFCHMFLPEEWASTLADRQNDCPTRLRDLVLQGCSKLTSWIAQTPDLFSQLTKFDVWMRNEGEVHAAWLVMQATSETLEVLNLSDVSHFRYPTLIPGPVDLGILRRLRIIALSFNLATADRVLFPLCICGLLQPPTSPSQLENIEIQINWIDCIQGSEEARFVDEPGWDAFDKILSQESLHPKLRSVSLKLKMGYGWRQHPSSNHPPPEIVVIRDVVVSLASRLFRRTVAARSWRPKMDIEIYKSRFIL</sequence>
<gene>
    <name evidence="1" type="ORF">M413DRAFT_444324</name>
</gene>
<dbReference type="HOGENOM" id="CLU_602760_0_0_1"/>
<name>A0A0C3CEM9_HEBCY</name>
<dbReference type="Proteomes" id="UP000053424">
    <property type="component" value="Unassembled WGS sequence"/>
</dbReference>
<reference evidence="1 2" key="1">
    <citation type="submission" date="2014-04" db="EMBL/GenBank/DDBJ databases">
        <authorList>
            <consortium name="DOE Joint Genome Institute"/>
            <person name="Kuo A."/>
            <person name="Gay G."/>
            <person name="Dore J."/>
            <person name="Kohler A."/>
            <person name="Nagy L.G."/>
            <person name="Floudas D."/>
            <person name="Copeland A."/>
            <person name="Barry K.W."/>
            <person name="Cichocki N."/>
            <person name="Veneault-Fourrey C."/>
            <person name="LaButti K."/>
            <person name="Lindquist E.A."/>
            <person name="Lipzen A."/>
            <person name="Lundell T."/>
            <person name="Morin E."/>
            <person name="Murat C."/>
            <person name="Sun H."/>
            <person name="Tunlid A."/>
            <person name="Henrissat B."/>
            <person name="Grigoriev I.V."/>
            <person name="Hibbett D.S."/>
            <person name="Martin F."/>
            <person name="Nordberg H.P."/>
            <person name="Cantor M.N."/>
            <person name="Hua S.X."/>
        </authorList>
    </citation>
    <scope>NUCLEOTIDE SEQUENCE [LARGE SCALE GENOMIC DNA]</scope>
    <source>
        <strain evidence="2">h7</strain>
    </source>
</reference>
<protein>
    <recommendedName>
        <fullName evidence="3">F-box domain-containing protein</fullName>
    </recommendedName>
</protein>
<dbReference type="EMBL" id="KN831777">
    <property type="protein sequence ID" value="KIM42634.1"/>
    <property type="molecule type" value="Genomic_DNA"/>
</dbReference>